<evidence type="ECO:0000259" key="12">
    <source>
        <dbReference type="PROSITE" id="PS50112"/>
    </source>
</evidence>
<keyword evidence="10" id="KW-0175">Coiled coil</keyword>
<keyword evidence="3" id="KW-0597">Phosphoprotein</keyword>
<dbReference type="SMART" id="SM00086">
    <property type="entry name" value="PAC"/>
    <property type="match status" value="1"/>
</dbReference>
<dbReference type="Pfam" id="PF02518">
    <property type="entry name" value="HATPase_c"/>
    <property type="match status" value="1"/>
</dbReference>
<reference evidence="15 16" key="1">
    <citation type="journal article" date="2020" name="ISME J.">
        <title>Comparative genomics reveals insights into cyanobacterial evolution and habitat adaptation.</title>
        <authorList>
            <person name="Chen M.Y."/>
            <person name="Teng W.K."/>
            <person name="Zhao L."/>
            <person name="Hu C.X."/>
            <person name="Zhou Y.K."/>
            <person name="Han B.P."/>
            <person name="Song L.R."/>
            <person name="Shu W.S."/>
        </authorList>
    </citation>
    <scope>NUCLEOTIDE SEQUENCE [LARGE SCALE GENOMIC DNA]</scope>
    <source>
        <strain evidence="15 16">FACHB-288</strain>
    </source>
</reference>
<name>A0ABR8ABF5_9CYAN</name>
<dbReference type="Proteomes" id="UP000658514">
    <property type="component" value="Unassembled WGS sequence"/>
</dbReference>
<evidence type="ECO:0000313" key="15">
    <source>
        <dbReference type="EMBL" id="MBD2197330.1"/>
    </source>
</evidence>
<accession>A0ABR8ABF5</accession>
<dbReference type="InterPro" id="IPR013655">
    <property type="entry name" value="PAS_fold_3"/>
</dbReference>
<evidence type="ECO:0000256" key="7">
    <source>
        <dbReference type="ARBA" id="ARBA00022840"/>
    </source>
</evidence>
<dbReference type="CDD" id="cd00130">
    <property type="entry name" value="PAS"/>
    <property type="match status" value="1"/>
</dbReference>
<evidence type="ECO:0000256" key="1">
    <source>
        <dbReference type="ARBA" id="ARBA00000085"/>
    </source>
</evidence>
<keyword evidence="5" id="KW-0547">Nucleotide-binding</keyword>
<dbReference type="InterPro" id="IPR005467">
    <property type="entry name" value="His_kinase_dom"/>
</dbReference>
<dbReference type="RefSeq" id="WP_190549882.1">
    <property type="nucleotide sequence ID" value="NZ_CAWPNO010000059.1"/>
</dbReference>
<dbReference type="InterPro" id="IPR036890">
    <property type="entry name" value="HATPase_C_sf"/>
</dbReference>
<dbReference type="Gene3D" id="3.10.580.10">
    <property type="entry name" value="CBS-domain"/>
    <property type="match status" value="1"/>
</dbReference>
<evidence type="ECO:0000259" key="11">
    <source>
        <dbReference type="PROSITE" id="PS50109"/>
    </source>
</evidence>
<feature type="coiled-coil region" evidence="10">
    <location>
        <begin position="351"/>
        <end position="382"/>
    </location>
</feature>
<evidence type="ECO:0000313" key="16">
    <source>
        <dbReference type="Proteomes" id="UP000658514"/>
    </source>
</evidence>
<evidence type="ECO:0000256" key="8">
    <source>
        <dbReference type="ARBA" id="ARBA00023026"/>
    </source>
</evidence>
<dbReference type="Pfam" id="PF07568">
    <property type="entry name" value="HisKA_2"/>
    <property type="match status" value="1"/>
</dbReference>
<dbReference type="InterPro" id="IPR046342">
    <property type="entry name" value="CBS_dom_sf"/>
</dbReference>
<dbReference type="SUPFAM" id="SSF55874">
    <property type="entry name" value="ATPase domain of HSP90 chaperone/DNA topoisomerase II/histidine kinase"/>
    <property type="match status" value="1"/>
</dbReference>
<dbReference type="PROSITE" id="PS50113">
    <property type="entry name" value="PAC"/>
    <property type="match status" value="1"/>
</dbReference>
<evidence type="ECO:0000259" key="14">
    <source>
        <dbReference type="PROSITE" id="PS51371"/>
    </source>
</evidence>
<gene>
    <name evidence="15" type="ORF">H6G24_17790</name>
</gene>
<feature type="domain" description="CBS" evidence="14">
    <location>
        <begin position="124"/>
        <end position="181"/>
    </location>
</feature>
<feature type="domain" description="PAC" evidence="13">
    <location>
        <begin position="476"/>
        <end position="528"/>
    </location>
</feature>
<dbReference type="EMBL" id="JACJQH010000027">
    <property type="protein sequence ID" value="MBD2197330.1"/>
    <property type="molecule type" value="Genomic_DNA"/>
</dbReference>
<proteinExistence type="predicted"/>
<dbReference type="InterPro" id="IPR035965">
    <property type="entry name" value="PAS-like_dom_sf"/>
</dbReference>
<dbReference type="PROSITE" id="PS50112">
    <property type="entry name" value="PAS"/>
    <property type="match status" value="1"/>
</dbReference>
<dbReference type="InterPro" id="IPR000014">
    <property type="entry name" value="PAS"/>
</dbReference>
<dbReference type="SUPFAM" id="SSF54631">
    <property type="entry name" value="CBS-domain pair"/>
    <property type="match status" value="1"/>
</dbReference>
<evidence type="ECO:0000256" key="9">
    <source>
        <dbReference type="PROSITE-ProRule" id="PRU00703"/>
    </source>
</evidence>
<keyword evidence="7" id="KW-0067">ATP-binding</keyword>
<evidence type="ECO:0000256" key="2">
    <source>
        <dbReference type="ARBA" id="ARBA00012438"/>
    </source>
</evidence>
<dbReference type="PROSITE" id="PS51371">
    <property type="entry name" value="CBS"/>
    <property type="match status" value="1"/>
</dbReference>
<comment type="catalytic activity">
    <reaction evidence="1">
        <text>ATP + protein L-histidine = ADP + protein N-phospho-L-histidine.</text>
        <dbReference type="EC" id="2.7.13.3"/>
    </reaction>
</comment>
<dbReference type="Pfam" id="PF08447">
    <property type="entry name" value="PAS_3"/>
    <property type="match status" value="1"/>
</dbReference>
<dbReference type="SMART" id="SM00387">
    <property type="entry name" value="HATPase_c"/>
    <property type="match status" value="1"/>
</dbReference>
<evidence type="ECO:0000256" key="5">
    <source>
        <dbReference type="ARBA" id="ARBA00022741"/>
    </source>
</evidence>
<evidence type="ECO:0000256" key="4">
    <source>
        <dbReference type="ARBA" id="ARBA00022679"/>
    </source>
</evidence>
<sequence>MRVLDYAIQSPVLTFAPHTSLQDIMICMGQLGVSVYIDSGAFVTAQKFQSVRRQVRMVAGKAAPTLKPVEITKINPQNYQSKLPIDCIYIVDKLQLLGMLTIVDIIRLINSGINLATVKAVEVMQEPIITLERDFDANKTLYLMHEYAIRQLPIVNEQGQLLGIITPESLAVGLQTEVAKLQESLQLEIAQRCALEMSFKKAEEDEEKHIVQATAELLNLNKRLQQKICDRITTEAQLLQTTSELQEIFQAFPDLYLRLDYDGTIMSYYTKNISDFYLLTTDSLGKRIQDILPEKIGYKFIEALLNVQHKNALVDIEYALVNEDINQTFEARLLPSVRHQIIAIIRNISERKQAQEALQTAKAELEIRVEERTKELKNTNHRLVQEISERQRVEQALRVSEDRYIRAITAGKVGIWEWNIQTNKIYIDPNLQAMLGYTEQETPKSYDHWLKFVHPDDVELVKNAVTAYLEGITSKYEIEHRMLKKDGSYIWFLSRGIILCNLQNKESFIAGSNTDISAHIQAENQLKISLKEKEILLKEIHHRVKNNLQIISSLLRLQTRYINDEQALEVFQDSHNRVRAMAIIHEILYQANDLTKIEVSDYIQSIVNNLLRSYGINTKIHIQMNIQKIYLKIDTAIYCGLIINELVSNSIKYAFVNTQPGSICIELIETSQNNYSLIVSDNGVGLSKDVEIYKQESLGLQLVWSLVDQLEGKITLDNSSGAKFSITFSEQN</sequence>
<dbReference type="EC" id="2.7.13.3" evidence="2"/>
<dbReference type="InterPro" id="IPR000644">
    <property type="entry name" value="CBS_dom"/>
</dbReference>
<dbReference type="PANTHER" id="PTHR41523:SF8">
    <property type="entry name" value="ETHYLENE RESPONSE SENSOR PROTEIN"/>
    <property type="match status" value="1"/>
</dbReference>
<protein>
    <recommendedName>
        <fullName evidence="2">histidine kinase</fullName>
        <ecNumber evidence="2">2.7.13.3</ecNumber>
    </recommendedName>
</protein>
<evidence type="ECO:0000256" key="6">
    <source>
        <dbReference type="ARBA" id="ARBA00022777"/>
    </source>
</evidence>
<feature type="domain" description="Histidine kinase" evidence="11">
    <location>
        <begin position="539"/>
        <end position="732"/>
    </location>
</feature>
<keyword evidence="16" id="KW-1185">Reference proteome</keyword>
<keyword evidence="4" id="KW-0808">Transferase</keyword>
<dbReference type="PROSITE" id="PS50109">
    <property type="entry name" value="HIS_KIN"/>
    <property type="match status" value="1"/>
</dbReference>
<evidence type="ECO:0000259" key="13">
    <source>
        <dbReference type="PROSITE" id="PS50113"/>
    </source>
</evidence>
<dbReference type="NCBIfam" id="TIGR00229">
    <property type="entry name" value="sensory_box"/>
    <property type="match status" value="1"/>
</dbReference>
<keyword evidence="9" id="KW-0129">CBS domain</keyword>
<dbReference type="PANTHER" id="PTHR41523">
    <property type="entry name" value="TWO-COMPONENT SYSTEM SENSOR PROTEIN"/>
    <property type="match status" value="1"/>
</dbReference>
<organism evidence="15 16">
    <name type="scientific">Calothrix parietina FACHB-288</name>
    <dbReference type="NCBI Taxonomy" id="2692896"/>
    <lineage>
        <taxon>Bacteria</taxon>
        <taxon>Bacillati</taxon>
        <taxon>Cyanobacteriota</taxon>
        <taxon>Cyanophyceae</taxon>
        <taxon>Nostocales</taxon>
        <taxon>Calotrichaceae</taxon>
        <taxon>Calothrix</taxon>
    </lineage>
</organism>
<evidence type="ECO:0000256" key="3">
    <source>
        <dbReference type="ARBA" id="ARBA00022553"/>
    </source>
</evidence>
<dbReference type="SUPFAM" id="SSF55785">
    <property type="entry name" value="PYP-like sensor domain (PAS domain)"/>
    <property type="match status" value="2"/>
</dbReference>
<dbReference type="InterPro" id="IPR000700">
    <property type="entry name" value="PAS-assoc_C"/>
</dbReference>
<evidence type="ECO:0000256" key="10">
    <source>
        <dbReference type="SAM" id="Coils"/>
    </source>
</evidence>
<dbReference type="Pfam" id="PF00571">
    <property type="entry name" value="CBS"/>
    <property type="match status" value="1"/>
</dbReference>
<dbReference type="InterPro" id="IPR001610">
    <property type="entry name" value="PAC"/>
</dbReference>
<dbReference type="Gene3D" id="3.30.450.20">
    <property type="entry name" value="PAS domain"/>
    <property type="match status" value="2"/>
</dbReference>
<keyword evidence="8" id="KW-0843">Virulence</keyword>
<feature type="domain" description="PAS" evidence="12">
    <location>
        <begin position="400"/>
        <end position="472"/>
    </location>
</feature>
<dbReference type="InterPro" id="IPR011495">
    <property type="entry name" value="Sig_transdc_His_kin_sub2_dim/P"/>
</dbReference>
<comment type="caution">
    <text evidence="15">The sequence shown here is derived from an EMBL/GenBank/DDBJ whole genome shotgun (WGS) entry which is preliminary data.</text>
</comment>
<dbReference type="InterPro" id="IPR003594">
    <property type="entry name" value="HATPase_dom"/>
</dbReference>
<keyword evidence="6" id="KW-0418">Kinase</keyword>
<dbReference type="SMART" id="SM00091">
    <property type="entry name" value="PAS"/>
    <property type="match status" value="2"/>
</dbReference>
<dbReference type="Gene3D" id="3.30.565.10">
    <property type="entry name" value="Histidine kinase-like ATPase, C-terminal domain"/>
    <property type="match status" value="1"/>
</dbReference>